<keyword evidence="3" id="KW-1185">Reference proteome</keyword>
<feature type="region of interest" description="Disordered" evidence="1">
    <location>
        <begin position="58"/>
        <end position="123"/>
    </location>
</feature>
<dbReference type="AlphaFoldDB" id="A0A0S4R1E9"/>
<feature type="region of interest" description="Disordered" evidence="1">
    <location>
        <begin position="163"/>
        <end position="315"/>
    </location>
</feature>
<proteinExistence type="predicted"/>
<accession>A0A0S4R1E9</accession>
<protein>
    <submittedName>
        <fullName evidence="2">Uncharacterized protein</fullName>
    </submittedName>
</protein>
<feature type="compositionally biased region" description="Low complexity" evidence="1">
    <location>
        <begin position="74"/>
        <end position="95"/>
    </location>
</feature>
<evidence type="ECO:0000313" key="3">
    <source>
        <dbReference type="Proteomes" id="UP000198802"/>
    </source>
</evidence>
<dbReference type="EMBL" id="FAOZ01000049">
    <property type="protein sequence ID" value="CUU60872.1"/>
    <property type="molecule type" value="Genomic_DNA"/>
</dbReference>
<feature type="compositionally biased region" description="Pro residues" evidence="1">
    <location>
        <begin position="234"/>
        <end position="245"/>
    </location>
</feature>
<reference evidence="3" key="1">
    <citation type="submission" date="2015-11" db="EMBL/GenBank/DDBJ databases">
        <authorList>
            <person name="Varghese N."/>
        </authorList>
    </citation>
    <scope>NUCLEOTIDE SEQUENCE [LARGE SCALE GENOMIC DNA]</scope>
    <source>
        <strain evidence="3">DSM 45899</strain>
    </source>
</reference>
<feature type="compositionally biased region" description="Low complexity" evidence="1">
    <location>
        <begin position="180"/>
        <end position="195"/>
    </location>
</feature>
<feature type="compositionally biased region" description="Low complexity" evidence="1">
    <location>
        <begin position="289"/>
        <end position="299"/>
    </location>
</feature>
<dbReference type="RefSeq" id="WP_054571581.1">
    <property type="nucleotide sequence ID" value="NZ_FAOZ01000049.1"/>
</dbReference>
<dbReference type="Proteomes" id="UP000198802">
    <property type="component" value="Unassembled WGS sequence"/>
</dbReference>
<evidence type="ECO:0000256" key="1">
    <source>
        <dbReference type="SAM" id="MobiDB-lite"/>
    </source>
</evidence>
<feature type="compositionally biased region" description="Pro residues" evidence="1">
    <location>
        <begin position="300"/>
        <end position="314"/>
    </location>
</feature>
<sequence length="448" mass="44605">MVDENESADADIARVLEILRNHQGPATLAEIRVAAGMMVGQLRPVLDRMVDTGQLMTSRRAGVRGQPSQWALIPTPGDAPAPDVTTPTGPPADTDTPADGDTQDDGGRPLITETGAAPDTSLDLETAPDLETVAPSDAVSAPSAAPTGHAQAADAEVIVERPAEAERETAPVRAGDTAEDPAASAGAADTATATTQEGLAAEGEADPPSQEPPATPPTDIDGVISAEAGTETPPDVPSVHPPVQNPPAGAGEDLAAVSPTPTEAARGSETGADPTTPPSPFVEATSGEGTATAPGDGPTPSAPAPDPTPAPVPVPAGVQAGGAGCAAWSCPAAHCPVRAGVAPPPRPARRRAPKPPAAVAKRTTNADGQPRLQAGALTAMVRTVLATNADVAMSVTELSREIPDRSSGAINASCDAMTGRGEVRLVPGRPKRFQITPAGLALAAGAGT</sequence>
<name>A0A0S4R1E9_9ACTN</name>
<evidence type="ECO:0000313" key="2">
    <source>
        <dbReference type="EMBL" id="CUU60872.1"/>
    </source>
</evidence>
<gene>
    <name evidence="2" type="ORF">Ga0074812_14916</name>
</gene>
<feature type="region of interest" description="Disordered" evidence="1">
    <location>
        <begin position="341"/>
        <end position="371"/>
    </location>
</feature>
<organism evidence="2 3">
    <name type="scientific">Parafrankia irregularis</name>
    <dbReference type="NCBI Taxonomy" id="795642"/>
    <lineage>
        <taxon>Bacteria</taxon>
        <taxon>Bacillati</taxon>
        <taxon>Actinomycetota</taxon>
        <taxon>Actinomycetes</taxon>
        <taxon>Frankiales</taxon>
        <taxon>Frankiaceae</taxon>
        <taxon>Parafrankia</taxon>
    </lineage>
</organism>